<gene>
    <name evidence="2" type="ORF">LX83_006682</name>
</gene>
<feature type="chain" id="PRO_5042138132" description="Secreted protein" evidence="1">
    <location>
        <begin position="29"/>
        <end position="112"/>
    </location>
</feature>
<protein>
    <recommendedName>
        <fullName evidence="4">Secreted protein</fullName>
    </recommendedName>
</protein>
<evidence type="ECO:0000256" key="1">
    <source>
        <dbReference type="SAM" id="SignalP"/>
    </source>
</evidence>
<proteinExistence type="predicted"/>
<dbReference type="AlphaFoldDB" id="A0AAE3GKC7"/>
<dbReference type="EMBL" id="JAMTCK010000020">
    <property type="protein sequence ID" value="MCP2169796.1"/>
    <property type="molecule type" value="Genomic_DNA"/>
</dbReference>
<reference evidence="2" key="1">
    <citation type="submission" date="2022-06" db="EMBL/GenBank/DDBJ databases">
        <title>Genomic Encyclopedia of Archaeal and Bacterial Type Strains, Phase II (KMG-II): from individual species to whole genera.</title>
        <authorList>
            <person name="Goeker M."/>
        </authorList>
    </citation>
    <scope>NUCLEOTIDE SEQUENCE</scope>
    <source>
        <strain evidence="2">DSM 43935</strain>
    </source>
</reference>
<evidence type="ECO:0000313" key="3">
    <source>
        <dbReference type="Proteomes" id="UP001206128"/>
    </source>
</evidence>
<keyword evidence="1" id="KW-0732">Signal</keyword>
<name>A0AAE3GKC7_9PSEU</name>
<sequence>MIIRNLVRGAVLATAVAGSVLTAGSALASTPATGCAESADGGATAAACTPYWKESEGWSSQTACNRAGNEGAQAGRWTGWNCSKALGGWELWVRDCSLLAGEPAAVPAREDA</sequence>
<feature type="signal peptide" evidence="1">
    <location>
        <begin position="1"/>
        <end position="28"/>
    </location>
</feature>
<keyword evidence="3" id="KW-1185">Reference proteome</keyword>
<evidence type="ECO:0008006" key="4">
    <source>
        <dbReference type="Google" id="ProtNLM"/>
    </source>
</evidence>
<organism evidence="2 3">
    <name type="scientific">Goodfellowiella coeruleoviolacea</name>
    <dbReference type="NCBI Taxonomy" id="334858"/>
    <lineage>
        <taxon>Bacteria</taxon>
        <taxon>Bacillati</taxon>
        <taxon>Actinomycetota</taxon>
        <taxon>Actinomycetes</taxon>
        <taxon>Pseudonocardiales</taxon>
        <taxon>Pseudonocardiaceae</taxon>
        <taxon>Goodfellowiella</taxon>
    </lineage>
</organism>
<dbReference type="Proteomes" id="UP001206128">
    <property type="component" value="Unassembled WGS sequence"/>
</dbReference>
<comment type="caution">
    <text evidence="2">The sequence shown here is derived from an EMBL/GenBank/DDBJ whole genome shotgun (WGS) entry which is preliminary data.</text>
</comment>
<accession>A0AAE3GKC7</accession>
<evidence type="ECO:0000313" key="2">
    <source>
        <dbReference type="EMBL" id="MCP2169796.1"/>
    </source>
</evidence>